<gene>
    <name evidence="2" type="ORF">GCM10012278_76110</name>
</gene>
<keyword evidence="1" id="KW-0812">Transmembrane</keyword>
<dbReference type="EMBL" id="BMNK01000019">
    <property type="protein sequence ID" value="GGP15632.1"/>
    <property type="molecule type" value="Genomic_DNA"/>
</dbReference>
<dbReference type="Proteomes" id="UP000660745">
    <property type="component" value="Unassembled WGS sequence"/>
</dbReference>
<feature type="transmembrane region" description="Helical" evidence="1">
    <location>
        <begin position="12"/>
        <end position="36"/>
    </location>
</feature>
<evidence type="ECO:0000256" key="1">
    <source>
        <dbReference type="SAM" id="Phobius"/>
    </source>
</evidence>
<keyword evidence="1" id="KW-1133">Transmembrane helix</keyword>
<keyword evidence="3" id="KW-1185">Reference proteome</keyword>
<proteinExistence type="predicted"/>
<organism evidence="2 3">
    <name type="scientific">Nonomuraea glycinis</name>
    <dbReference type="NCBI Taxonomy" id="2047744"/>
    <lineage>
        <taxon>Bacteria</taxon>
        <taxon>Bacillati</taxon>
        <taxon>Actinomycetota</taxon>
        <taxon>Actinomycetes</taxon>
        <taxon>Streptosporangiales</taxon>
        <taxon>Streptosporangiaceae</taxon>
        <taxon>Nonomuraea</taxon>
    </lineage>
</organism>
<protein>
    <submittedName>
        <fullName evidence="2">Uncharacterized protein</fullName>
    </submittedName>
</protein>
<sequence length="66" mass="6967">MSTAFALIHDGALTAGIGAVLYTATVTTAALTALLAPTPQRRRDARTVLTILLCNRRGNVTRTGDR</sequence>
<keyword evidence="1" id="KW-0472">Membrane</keyword>
<comment type="caution">
    <text evidence="2">The sequence shown here is derived from an EMBL/GenBank/DDBJ whole genome shotgun (WGS) entry which is preliminary data.</text>
</comment>
<evidence type="ECO:0000313" key="2">
    <source>
        <dbReference type="EMBL" id="GGP15632.1"/>
    </source>
</evidence>
<accession>A0A918ACP1</accession>
<dbReference type="AlphaFoldDB" id="A0A918ACP1"/>
<evidence type="ECO:0000313" key="3">
    <source>
        <dbReference type="Proteomes" id="UP000660745"/>
    </source>
</evidence>
<dbReference type="RefSeq" id="WP_189143608.1">
    <property type="nucleotide sequence ID" value="NZ_BMNK01000019.1"/>
</dbReference>
<name>A0A918ACP1_9ACTN</name>
<reference evidence="2" key="2">
    <citation type="submission" date="2020-09" db="EMBL/GenBank/DDBJ databases">
        <authorList>
            <person name="Sun Q."/>
            <person name="Zhou Y."/>
        </authorList>
    </citation>
    <scope>NUCLEOTIDE SEQUENCE</scope>
    <source>
        <strain evidence="2">CGMCC 4.7430</strain>
    </source>
</reference>
<reference evidence="2" key="1">
    <citation type="journal article" date="2014" name="Int. J. Syst. Evol. Microbiol.">
        <title>Complete genome sequence of Corynebacterium casei LMG S-19264T (=DSM 44701T), isolated from a smear-ripened cheese.</title>
        <authorList>
            <consortium name="US DOE Joint Genome Institute (JGI-PGF)"/>
            <person name="Walter F."/>
            <person name="Albersmeier A."/>
            <person name="Kalinowski J."/>
            <person name="Ruckert C."/>
        </authorList>
    </citation>
    <scope>NUCLEOTIDE SEQUENCE</scope>
    <source>
        <strain evidence="2">CGMCC 4.7430</strain>
    </source>
</reference>